<protein>
    <submittedName>
        <fullName evidence="1">Uncharacterized protein</fullName>
    </submittedName>
</protein>
<gene>
    <name evidence="1" type="ORF">C8D82_1074</name>
</gene>
<keyword evidence="2" id="KW-1185">Reference proteome</keyword>
<dbReference type="Proteomes" id="UP000245959">
    <property type="component" value="Unassembled WGS sequence"/>
</dbReference>
<organism evidence="1 2">
    <name type="scientific">Victivallis vadensis</name>
    <dbReference type="NCBI Taxonomy" id="172901"/>
    <lineage>
        <taxon>Bacteria</taxon>
        <taxon>Pseudomonadati</taxon>
        <taxon>Lentisphaerota</taxon>
        <taxon>Lentisphaeria</taxon>
        <taxon>Victivallales</taxon>
        <taxon>Victivallaceae</taxon>
        <taxon>Victivallis</taxon>
    </lineage>
</organism>
<name>A0A2U1B6C4_9BACT</name>
<dbReference type="AlphaFoldDB" id="A0A2U1B6C4"/>
<sequence>MAEKRIRRSLTQIVLDKVDEKGKGLDQRSYLAIRKRIESALNDLEALIKKENSTKLTKGKISRLSKFSKAEIEEYLSTLK</sequence>
<dbReference type="EMBL" id="QEKH01000007">
    <property type="protein sequence ID" value="PVY44249.1"/>
    <property type="molecule type" value="Genomic_DNA"/>
</dbReference>
<proteinExistence type="predicted"/>
<accession>A0A2U1B6C4</accession>
<dbReference type="RefSeq" id="WP_133245064.1">
    <property type="nucleotide sequence ID" value="NZ_CABMMC010000068.1"/>
</dbReference>
<evidence type="ECO:0000313" key="2">
    <source>
        <dbReference type="Proteomes" id="UP000245959"/>
    </source>
</evidence>
<evidence type="ECO:0000313" key="1">
    <source>
        <dbReference type="EMBL" id="PVY44249.1"/>
    </source>
</evidence>
<comment type="caution">
    <text evidence="1">The sequence shown here is derived from an EMBL/GenBank/DDBJ whole genome shotgun (WGS) entry which is preliminary data.</text>
</comment>
<dbReference type="GeneID" id="78297422"/>
<reference evidence="1 2" key="1">
    <citation type="submission" date="2018-04" db="EMBL/GenBank/DDBJ databases">
        <title>Genomic Encyclopedia of Type Strains, Phase IV (KMG-IV): sequencing the most valuable type-strain genomes for metagenomic binning, comparative biology and taxonomic classification.</title>
        <authorList>
            <person name="Goeker M."/>
        </authorList>
    </citation>
    <scope>NUCLEOTIDE SEQUENCE [LARGE SCALE GENOMIC DNA]</scope>
    <source>
        <strain evidence="1 2">DSM 14823</strain>
    </source>
</reference>